<organism evidence="3 4">
    <name type="scientific">Nocardia pulmonis</name>
    <dbReference type="NCBI Taxonomy" id="2951408"/>
    <lineage>
        <taxon>Bacteria</taxon>
        <taxon>Bacillati</taxon>
        <taxon>Actinomycetota</taxon>
        <taxon>Actinomycetes</taxon>
        <taxon>Mycobacteriales</taxon>
        <taxon>Nocardiaceae</taxon>
        <taxon>Nocardia</taxon>
    </lineage>
</organism>
<name>A0A9X2E7C3_9NOCA</name>
<accession>A0A9X2E7C3</accession>
<feature type="coiled-coil region" evidence="1">
    <location>
        <begin position="19"/>
        <end position="46"/>
    </location>
</feature>
<feature type="region of interest" description="Disordered" evidence="2">
    <location>
        <begin position="82"/>
        <end position="155"/>
    </location>
</feature>
<reference evidence="3" key="1">
    <citation type="submission" date="2022-06" db="EMBL/GenBank/DDBJ databases">
        <title>Novel species in genus nocardia.</title>
        <authorList>
            <person name="Li F."/>
        </authorList>
    </citation>
    <scope>NUCLEOTIDE SEQUENCE</scope>
    <source>
        <strain evidence="3">CDC141</strain>
    </source>
</reference>
<evidence type="ECO:0000256" key="1">
    <source>
        <dbReference type="SAM" id="Coils"/>
    </source>
</evidence>
<comment type="caution">
    <text evidence="3">The sequence shown here is derived from an EMBL/GenBank/DDBJ whole genome shotgun (WGS) entry which is preliminary data.</text>
</comment>
<dbReference type="RefSeq" id="WP_251912208.1">
    <property type="nucleotide sequence ID" value="NZ_JAMRXG010000005.1"/>
</dbReference>
<dbReference type="Proteomes" id="UP001139157">
    <property type="component" value="Unassembled WGS sequence"/>
</dbReference>
<protein>
    <submittedName>
        <fullName evidence="3">Uncharacterized protein</fullName>
    </submittedName>
</protein>
<proteinExistence type="predicted"/>
<gene>
    <name evidence="3" type="ORF">NDR86_13690</name>
</gene>
<keyword evidence="1" id="KW-0175">Coiled coil</keyword>
<dbReference type="AlphaFoldDB" id="A0A9X2E7C3"/>
<evidence type="ECO:0000313" key="4">
    <source>
        <dbReference type="Proteomes" id="UP001139157"/>
    </source>
</evidence>
<sequence>MKARVREFHRAWAAIALVRTNCDRDIADLEQKIAEIRAQAAAEIDNHNRVQAAAAAAIRAQRYTEEEVADLLDITVKQARQLITRDNRPSQARTPEPDPRKPRTRHRHTATSSGPDHGPEPASEGRGIIDSRGPTARAEPSAGEGGGIGASREPA</sequence>
<dbReference type="EMBL" id="JAMRXG010000005">
    <property type="protein sequence ID" value="MCM6774528.1"/>
    <property type="molecule type" value="Genomic_DNA"/>
</dbReference>
<evidence type="ECO:0000256" key="2">
    <source>
        <dbReference type="SAM" id="MobiDB-lite"/>
    </source>
</evidence>
<keyword evidence="4" id="KW-1185">Reference proteome</keyword>
<evidence type="ECO:0000313" key="3">
    <source>
        <dbReference type="EMBL" id="MCM6774528.1"/>
    </source>
</evidence>